<feature type="region of interest" description="Disordered" evidence="1">
    <location>
        <begin position="1"/>
        <end position="39"/>
    </location>
</feature>
<evidence type="ECO:0000256" key="1">
    <source>
        <dbReference type="SAM" id="MobiDB-lite"/>
    </source>
</evidence>
<feature type="compositionally biased region" description="Polar residues" evidence="1">
    <location>
        <begin position="20"/>
        <end position="36"/>
    </location>
</feature>
<name>A0AAV9K5J0_9SOLN</name>
<feature type="compositionally biased region" description="Basic and acidic residues" evidence="1">
    <location>
        <begin position="202"/>
        <end position="218"/>
    </location>
</feature>
<feature type="compositionally biased region" description="Low complexity" evidence="1">
    <location>
        <begin position="1"/>
        <end position="19"/>
    </location>
</feature>
<gene>
    <name evidence="2" type="ORF">R3W88_032989</name>
</gene>
<dbReference type="Proteomes" id="UP001311915">
    <property type="component" value="Unassembled WGS sequence"/>
</dbReference>
<dbReference type="EMBL" id="JAWPEI010000014">
    <property type="protein sequence ID" value="KAK4707442.1"/>
    <property type="molecule type" value="Genomic_DNA"/>
</dbReference>
<feature type="region of interest" description="Disordered" evidence="1">
    <location>
        <begin position="192"/>
        <end position="241"/>
    </location>
</feature>
<accession>A0AAV9K5J0</accession>
<comment type="caution">
    <text evidence="2">The sequence shown here is derived from an EMBL/GenBank/DDBJ whole genome shotgun (WGS) entry which is preliminary data.</text>
</comment>
<organism evidence="2 3">
    <name type="scientific">Solanum pinnatisectum</name>
    <name type="common">tansyleaf nightshade</name>
    <dbReference type="NCBI Taxonomy" id="50273"/>
    <lineage>
        <taxon>Eukaryota</taxon>
        <taxon>Viridiplantae</taxon>
        <taxon>Streptophyta</taxon>
        <taxon>Embryophyta</taxon>
        <taxon>Tracheophyta</taxon>
        <taxon>Spermatophyta</taxon>
        <taxon>Magnoliopsida</taxon>
        <taxon>eudicotyledons</taxon>
        <taxon>Gunneridae</taxon>
        <taxon>Pentapetalae</taxon>
        <taxon>asterids</taxon>
        <taxon>lamiids</taxon>
        <taxon>Solanales</taxon>
        <taxon>Solanaceae</taxon>
        <taxon>Solanoideae</taxon>
        <taxon>Solaneae</taxon>
        <taxon>Solanum</taxon>
    </lineage>
</organism>
<feature type="compositionally biased region" description="Basic and acidic residues" evidence="1">
    <location>
        <begin position="109"/>
        <end position="122"/>
    </location>
</feature>
<evidence type="ECO:0000313" key="3">
    <source>
        <dbReference type="Proteomes" id="UP001311915"/>
    </source>
</evidence>
<reference evidence="2 3" key="1">
    <citation type="submission" date="2023-10" db="EMBL/GenBank/DDBJ databases">
        <title>Genome-Wide Identification Analysis in wild type Solanum Pinnatisectum Reveals Some Genes Defensing Phytophthora Infestans.</title>
        <authorList>
            <person name="Sun C."/>
        </authorList>
    </citation>
    <scope>NUCLEOTIDE SEQUENCE [LARGE SCALE GENOMIC DNA]</scope>
    <source>
        <strain evidence="2">LQN</strain>
        <tissue evidence="2">Leaf</tissue>
    </source>
</reference>
<feature type="compositionally biased region" description="Polar residues" evidence="1">
    <location>
        <begin position="132"/>
        <end position="159"/>
    </location>
</feature>
<feature type="compositionally biased region" description="Polar residues" evidence="1">
    <location>
        <begin position="227"/>
        <end position="241"/>
    </location>
</feature>
<feature type="region of interest" description="Disordered" evidence="1">
    <location>
        <begin position="109"/>
        <end position="159"/>
    </location>
</feature>
<keyword evidence="3" id="KW-1185">Reference proteome</keyword>
<evidence type="ECO:0008006" key="4">
    <source>
        <dbReference type="Google" id="ProtNLM"/>
    </source>
</evidence>
<proteinExistence type="predicted"/>
<dbReference type="AlphaFoldDB" id="A0AAV9K5J0"/>
<sequence length="241" mass="26894">MTVQTQAVTTQDQALTAQVNQEVEPQVNPNASTPTSRIRDFTRMNRPTFHGSKVDEDPQGFIDEVFKVVDAMEVSSREKMELTAYQLKDVAQVLMTYVQQIEEIKLRKTNREAKRTRPDEQSQPRSKKRYYNQESSIVNNDRVSNPKSQGGNGSGSSFEMSECAKCGKQHLGKCLAGTDGCFGCGKKGHKMRGFPTLSAQGRESKQASHDVPDHDAPKRNHFYVLQANKNKGANPNEVTGK</sequence>
<protein>
    <recommendedName>
        <fullName evidence="4">Gag-pol polyprotein</fullName>
    </recommendedName>
</protein>
<evidence type="ECO:0000313" key="2">
    <source>
        <dbReference type="EMBL" id="KAK4707442.1"/>
    </source>
</evidence>